<reference evidence="2 3" key="2">
    <citation type="submission" date="2019-01" db="EMBL/GenBank/DDBJ databases">
        <title>A chromosome length genome reference of the Java medaka (oryzias javanicus).</title>
        <authorList>
            <person name="Herpin A."/>
            <person name="Takehana Y."/>
            <person name="Naruse K."/>
            <person name="Ansai S."/>
            <person name="Kawaguchi M."/>
        </authorList>
    </citation>
    <scope>NUCLEOTIDE SEQUENCE [LARGE SCALE GENOMIC DNA]</scope>
    <source>
        <strain evidence="2">RS831</strain>
        <tissue evidence="2">Whole body</tissue>
    </source>
</reference>
<name>A0A3S2P0R0_ORYJA</name>
<evidence type="ECO:0000313" key="3">
    <source>
        <dbReference type="Proteomes" id="UP000283210"/>
    </source>
</evidence>
<protein>
    <submittedName>
        <fullName evidence="2">Uncharacterized protein</fullName>
    </submittedName>
</protein>
<accession>A0A3S2P0R0</accession>
<dbReference type="EMBL" id="CM012453">
    <property type="protein sequence ID" value="RVE61320.1"/>
    <property type="molecule type" value="Genomic_DNA"/>
</dbReference>
<proteinExistence type="predicted"/>
<sequence length="141" mass="16789">MEISRKQRPNSQIIDAQRQHACDGDEWQLCKQERHSSLDQAESESPQIKEEPCSDQDEEQLLPNQEDVVKVEFKTEYEEASEDDVPQLYLRKQQEEEEEEVEERIFSEEEPELPQIKEEQDEFCISEEKEQLELKQETDST</sequence>
<feature type="compositionally biased region" description="Basic and acidic residues" evidence="1">
    <location>
        <begin position="67"/>
        <end position="77"/>
    </location>
</feature>
<dbReference type="Proteomes" id="UP000283210">
    <property type="component" value="Chromosome 17"/>
</dbReference>
<feature type="region of interest" description="Disordered" evidence="1">
    <location>
        <begin position="33"/>
        <end position="117"/>
    </location>
</feature>
<dbReference type="AlphaFoldDB" id="A0A3S2P0R0"/>
<evidence type="ECO:0000256" key="1">
    <source>
        <dbReference type="SAM" id="MobiDB-lite"/>
    </source>
</evidence>
<gene>
    <name evidence="2" type="ORF">OJAV_G00169500</name>
</gene>
<feature type="compositionally biased region" description="Acidic residues" evidence="1">
    <location>
        <begin position="95"/>
        <end position="112"/>
    </location>
</feature>
<keyword evidence="3" id="KW-1185">Reference proteome</keyword>
<evidence type="ECO:0000313" key="2">
    <source>
        <dbReference type="EMBL" id="RVE61320.1"/>
    </source>
</evidence>
<reference evidence="2 3" key="1">
    <citation type="submission" date="2018-11" db="EMBL/GenBank/DDBJ databases">
        <authorList>
            <person name="Lopez-Roques C."/>
            <person name="Donnadieu C."/>
            <person name="Bouchez O."/>
            <person name="Klopp C."/>
            <person name="Cabau C."/>
            <person name="Zahm M."/>
        </authorList>
    </citation>
    <scope>NUCLEOTIDE SEQUENCE [LARGE SCALE GENOMIC DNA]</scope>
    <source>
        <strain evidence="2">RS831</strain>
        <tissue evidence="2">Whole body</tissue>
    </source>
</reference>
<organism evidence="2 3">
    <name type="scientific">Oryzias javanicus</name>
    <name type="common">Javanese ricefish</name>
    <name type="synonym">Aplocheilus javanicus</name>
    <dbReference type="NCBI Taxonomy" id="123683"/>
    <lineage>
        <taxon>Eukaryota</taxon>
        <taxon>Metazoa</taxon>
        <taxon>Chordata</taxon>
        <taxon>Craniata</taxon>
        <taxon>Vertebrata</taxon>
        <taxon>Euteleostomi</taxon>
        <taxon>Actinopterygii</taxon>
        <taxon>Neopterygii</taxon>
        <taxon>Teleostei</taxon>
        <taxon>Neoteleostei</taxon>
        <taxon>Acanthomorphata</taxon>
        <taxon>Ovalentaria</taxon>
        <taxon>Atherinomorphae</taxon>
        <taxon>Beloniformes</taxon>
        <taxon>Adrianichthyidae</taxon>
        <taxon>Oryziinae</taxon>
        <taxon>Oryzias</taxon>
    </lineage>
</organism>